<reference evidence="10 11" key="1">
    <citation type="submission" date="2007-09" db="EMBL/GenBank/DDBJ databases">
        <title>Draft genome sequence of Faecalibacterium prausnitzii M21/2.</title>
        <authorList>
            <person name="Sudarsanam P."/>
            <person name="Ley R."/>
            <person name="Guruge J."/>
            <person name="Turnbaugh P.J."/>
            <person name="Mahowald M."/>
            <person name="Liep D."/>
            <person name="Gordon J."/>
        </authorList>
    </citation>
    <scope>NUCLEOTIDE SEQUENCE [LARGE SCALE GENOMIC DNA]</scope>
    <source>
        <strain evidence="10 11">M21/2</strain>
    </source>
</reference>
<comment type="caution">
    <text evidence="7">Lacks conserved residue(s) required for the propagation of feature annotation.</text>
</comment>
<keyword evidence="3 7" id="KW-0489">Methyltransferase</keyword>
<dbReference type="InterPro" id="IPR001678">
    <property type="entry name" value="MeTrfase_RsmB-F_NOP2_dom"/>
</dbReference>
<dbReference type="EMBL" id="ABED02000025">
    <property type="protein sequence ID" value="EDP21621.1"/>
    <property type="molecule type" value="Genomic_DNA"/>
</dbReference>
<evidence type="ECO:0000256" key="8">
    <source>
        <dbReference type="SAM" id="MobiDB-lite"/>
    </source>
</evidence>
<dbReference type="InterPro" id="IPR023267">
    <property type="entry name" value="RCMT"/>
</dbReference>
<dbReference type="PROSITE" id="PS51686">
    <property type="entry name" value="SAM_MT_RSMB_NOP"/>
    <property type="match status" value="1"/>
</dbReference>
<dbReference type="InterPro" id="IPR027391">
    <property type="entry name" value="Nol1_Nop2_Fmu_2"/>
</dbReference>
<dbReference type="Gene3D" id="3.40.50.150">
    <property type="entry name" value="Vaccinia Virus protein VP39"/>
    <property type="match status" value="1"/>
</dbReference>
<dbReference type="Pfam" id="PF17125">
    <property type="entry name" value="Methyltr_RsmF_N"/>
    <property type="match status" value="1"/>
</dbReference>
<keyword evidence="5 7" id="KW-0949">S-adenosyl-L-methionine</keyword>
<gene>
    <name evidence="10" type="ORF">FAEPRAM212_01442</name>
</gene>
<dbReference type="Proteomes" id="UP000005945">
    <property type="component" value="Unassembled WGS sequence"/>
</dbReference>
<evidence type="ECO:0000259" key="9">
    <source>
        <dbReference type="PROSITE" id="PS51686"/>
    </source>
</evidence>
<evidence type="ECO:0000256" key="6">
    <source>
        <dbReference type="ARBA" id="ARBA00022884"/>
    </source>
</evidence>
<evidence type="ECO:0000256" key="7">
    <source>
        <dbReference type="PROSITE-ProRule" id="PRU01023"/>
    </source>
</evidence>
<organism evidence="10 11">
    <name type="scientific">Faecalibacterium prausnitzii M21/2</name>
    <dbReference type="NCBI Taxonomy" id="411485"/>
    <lineage>
        <taxon>Bacteria</taxon>
        <taxon>Bacillati</taxon>
        <taxon>Bacillota</taxon>
        <taxon>Clostridia</taxon>
        <taxon>Eubacteriales</taxon>
        <taxon>Oscillospiraceae</taxon>
        <taxon>Faecalibacterium</taxon>
    </lineage>
</organism>
<evidence type="ECO:0000256" key="4">
    <source>
        <dbReference type="ARBA" id="ARBA00022679"/>
    </source>
</evidence>
<protein>
    <submittedName>
        <fullName evidence="10">NOL1/NOP2/sun family protein</fullName>
    </submittedName>
</protein>
<evidence type="ECO:0000313" key="10">
    <source>
        <dbReference type="EMBL" id="EDP21621.1"/>
    </source>
</evidence>
<dbReference type="PRINTS" id="PR02008">
    <property type="entry name" value="RCMTFAMILY"/>
</dbReference>
<dbReference type="Pfam" id="PF01189">
    <property type="entry name" value="Methyltr_RsmB-F"/>
    <property type="match status" value="1"/>
</dbReference>
<dbReference type="GO" id="GO:0003723">
    <property type="term" value="F:RNA binding"/>
    <property type="evidence" value="ECO:0007669"/>
    <property type="project" value="UniProtKB-UniRule"/>
</dbReference>
<keyword evidence="2" id="KW-0963">Cytoplasm</keyword>
<comment type="similarity">
    <text evidence="1 7">Belongs to the class I-like SAM-binding methyltransferase superfamily. RsmB/NOP family.</text>
</comment>
<dbReference type="GO" id="GO:0001510">
    <property type="term" value="P:RNA methylation"/>
    <property type="evidence" value="ECO:0007669"/>
    <property type="project" value="InterPro"/>
</dbReference>
<feature type="region of interest" description="Disordered" evidence="8">
    <location>
        <begin position="364"/>
        <end position="411"/>
    </location>
</feature>
<dbReference type="InterPro" id="IPR031341">
    <property type="entry name" value="Methyltr_RsmF_N"/>
</dbReference>
<dbReference type="PANTHER" id="PTHR22807">
    <property type="entry name" value="NOP2 YEAST -RELATED NOL1/NOP2/FMU SUN DOMAIN-CONTAINING"/>
    <property type="match status" value="1"/>
</dbReference>
<dbReference type="PANTHER" id="PTHR22807:SF30">
    <property type="entry name" value="28S RRNA (CYTOSINE(4447)-C(5))-METHYLTRANSFERASE-RELATED"/>
    <property type="match status" value="1"/>
</dbReference>
<evidence type="ECO:0000256" key="5">
    <source>
        <dbReference type="ARBA" id="ARBA00022691"/>
    </source>
</evidence>
<dbReference type="Gene3D" id="3.30.70.1170">
    <property type="entry name" value="Sun protein, domain 3"/>
    <property type="match status" value="1"/>
</dbReference>
<evidence type="ECO:0000256" key="1">
    <source>
        <dbReference type="ARBA" id="ARBA00007494"/>
    </source>
</evidence>
<dbReference type="CDD" id="cd02440">
    <property type="entry name" value="AdoMet_MTases"/>
    <property type="match status" value="1"/>
</dbReference>
<evidence type="ECO:0000256" key="3">
    <source>
        <dbReference type="ARBA" id="ARBA00022603"/>
    </source>
</evidence>
<feature type="active site" description="Nucleophile" evidence="7">
    <location>
        <position position="264"/>
    </location>
</feature>
<comment type="caution">
    <text evidence="10">The sequence shown here is derived from an EMBL/GenBank/DDBJ whole genome shotgun (WGS) entry which is preliminary data.</text>
</comment>
<evidence type="ECO:0000256" key="2">
    <source>
        <dbReference type="ARBA" id="ARBA00022490"/>
    </source>
</evidence>
<proteinExistence type="inferred from homology"/>
<dbReference type="HOGENOM" id="CLU_005316_6_1_9"/>
<dbReference type="SUPFAM" id="SSF53335">
    <property type="entry name" value="S-adenosyl-L-methionine-dependent methyltransferases"/>
    <property type="match status" value="1"/>
</dbReference>
<feature type="binding site" evidence="7">
    <location>
        <position position="166"/>
    </location>
    <ligand>
        <name>S-adenosyl-L-methionine</name>
        <dbReference type="ChEBI" id="CHEBI:59789"/>
    </ligand>
</feature>
<feature type="domain" description="SAM-dependent MTase RsmB/NOP-type" evidence="9">
    <location>
        <begin position="54"/>
        <end position="337"/>
    </location>
</feature>
<keyword evidence="6 7" id="KW-0694">RNA-binding</keyword>
<dbReference type="InterPro" id="IPR049560">
    <property type="entry name" value="MeTrfase_RsmB-F_NOP2_cat"/>
</dbReference>
<dbReference type="InterPro" id="IPR031340">
    <property type="entry name" value="RsmF_methylt_CI"/>
</dbReference>
<sequence length="545" mass="58493">MLLSVVAVGAGPPSQSIVWPQPAALYIPWEEKNMPTEYFEQRERALLGQRYEQLYAAPQQTAERGVTVSALRTTPEQFAQRADFPLEPSPFCKAAFVVHQPDFKPGRHPYHHAGVFYSQEPSASSAAPLLGVQPGMRVLDLCAAPGGKSSQLAAALQGRGVLVSNEYVAARAEILKSNLERMGVSNAVVLNETPARIAEALPEFFDRVLVDAPCSGEGMFRKEPVALQQHCEALVKQCAELGAQILDCAAAALAPGGQLVYSTCTFAPEEDEGQVAAFLQRHPEFVLADVLGNVDYTFGSAGEENRTGGLPLDVSKVRRIWPCQGGEGHFMARLVKAGTPRTLPPEGEYTPEEQLWLAAAAEAGKKGKGKAKPAKAADARSARRADSRACRDAVQGTSRRTRDTGAGEATPAQSLAAWQEFARQYFPALAQRPAVVHGGGVLLPVAFPQTGLHVLRAGVFVGSVQKGRFVPEHHLFTAFGGLCTNCEQLTLADCRCTEYLSGREVEARTAADGWCCVTVDGWPLGGGKVSGGRVKNHYPKALRLL</sequence>
<reference evidence="10 11" key="2">
    <citation type="submission" date="2007-09" db="EMBL/GenBank/DDBJ databases">
        <authorList>
            <person name="Fulton L."/>
            <person name="Clifton S."/>
            <person name="Fulton B."/>
            <person name="Xu J."/>
            <person name="Minx P."/>
            <person name="Pepin K.H."/>
            <person name="Johnson M."/>
            <person name="Thiruvilangam P."/>
            <person name="Bhonagiri V."/>
            <person name="Nash W.E."/>
            <person name="Mardis E.R."/>
            <person name="Wilson R.K."/>
        </authorList>
    </citation>
    <scope>NUCLEOTIDE SEQUENCE [LARGE SCALE GENOMIC DNA]</scope>
    <source>
        <strain evidence="10 11">M21/2</strain>
    </source>
</reference>
<feature type="binding site" evidence="7">
    <location>
        <begin position="142"/>
        <end position="148"/>
    </location>
    <ligand>
        <name>S-adenosyl-L-methionine</name>
        <dbReference type="ChEBI" id="CHEBI:59789"/>
    </ligand>
</feature>
<dbReference type="InterPro" id="IPR018314">
    <property type="entry name" value="RsmB/NOL1/NOP2-like_CS"/>
</dbReference>
<dbReference type="Pfam" id="PF13636">
    <property type="entry name" value="Methyltranf_PUA"/>
    <property type="match status" value="1"/>
</dbReference>
<accession>A8SAQ9</accession>
<feature type="binding site" evidence="7">
    <location>
        <position position="211"/>
    </location>
    <ligand>
        <name>S-adenosyl-L-methionine</name>
        <dbReference type="ChEBI" id="CHEBI:59789"/>
    </ligand>
</feature>
<dbReference type="AlphaFoldDB" id="A8SAQ9"/>
<dbReference type="InterPro" id="IPR029063">
    <property type="entry name" value="SAM-dependent_MTases_sf"/>
</dbReference>
<feature type="compositionally biased region" description="Basic and acidic residues" evidence="8">
    <location>
        <begin position="375"/>
        <end position="391"/>
    </location>
</feature>
<dbReference type="Pfam" id="PF17126">
    <property type="entry name" value="RsmF_methylt_CI"/>
    <property type="match status" value="1"/>
</dbReference>
<dbReference type="GO" id="GO:0008173">
    <property type="term" value="F:RNA methyltransferase activity"/>
    <property type="evidence" value="ECO:0007669"/>
    <property type="project" value="InterPro"/>
</dbReference>
<dbReference type="PROSITE" id="PS01153">
    <property type="entry name" value="NOL1_NOP2_SUN"/>
    <property type="match status" value="1"/>
</dbReference>
<evidence type="ECO:0000313" key="11">
    <source>
        <dbReference type="Proteomes" id="UP000005945"/>
    </source>
</evidence>
<dbReference type="Gene3D" id="2.30.130.60">
    <property type="match status" value="1"/>
</dbReference>
<name>A8SAQ9_9FIRM</name>
<dbReference type="CDD" id="cd21147">
    <property type="entry name" value="RsmF_methylt_CTD1"/>
    <property type="match status" value="1"/>
</dbReference>
<keyword evidence="4 7" id="KW-0808">Transferase</keyword>